<dbReference type="AlphaFoldDB" id="A0A9X3MSM6"/>
<dbReference type="GO" id="GO:0008236">
    <property type="term" value="F:serine-type peptidase activity"/>
    <property type="evidence" value="ECO:0007669"/>
    <property type="project" value="InterPro"/>
</dbReference>
<feature type="domain" description="Peptidase S9 prolyl oligopeptidase catalytic" evidence="2">
    <location>
        <begin position="640"/>
        <end position="730"/>
    </location>
</feature>
<feature type="signal peptide" evidence="1">
    <location>
        <begin position="1"/>
        <end position="31"/>
    </location>
</feature>
<dbReference type="InterPro" id="IPR029058">
    <property type="entry name" value="AB_hydrolase_fold"/>
</dbReference>
<dbReference type="SUPFAM" id="SSF82171">
    <property type="entry name" value="DPP6 N-terminal domain-like"/>
    <property type="match status" value="1"/>
</dbReference>
<dbReference type="Gene3D" id="3.40.50.1820">
    <property type="entry name" value="alpha/beta hydrolase"/>
    <property type="match status" value="1"/>
</dbReference>
<comment type="caution">
    <text evidence="3">The sequence shown here is derived from an EMBL/GenBank/DDBJ whole genome shotgun (WGS) entry which is preliminary data.</text>
</comment>
<evidence type="ECO:0000313" key="3">
    <source>
        <dbReference type="EMBL" id="MDA0160867.1"/>
    </source>
</evidence>
<dbReference type="SUPFAM" id="SSF53474">
    <property type="entry name" value="alpha/beta-Hydrolases"/>
    <property type="match status" value="1"/>
</dbReference>
<evidence type="ECO:0000259" key="2">
    <source>
        <dbReference type="Pfam" id="PF00326"/>
    </source>
</evidence>
<name>A0A9X3MSM6_9ACTN</name>
<dbReference type="Gene3D" id="2.120.10.30">
    <property type="entry name" value="TolB, C-terminal domain"/>
    <property type="match status" value="2"/>
</dbReference>
<dbReference type="InterPro" id="IPR050278">
    <property type="entry name" value="Serine_Prot_S9B/DPPIV"/>
</dbReference>
<protein>
    <submittedName>
        <fullName evidence="3">Prolyl oligopeptidase family serine peptidase</fullName>
    </submittedName>
</protein>
<reference evidence="3" key="1">
    <citation type="submission" date="2022-10" db="EMBL/GenBank/DDBJ databases">
        <title>The WGS of Solirubrobacter ginsenosidimutans DSM 21036.</title>
        <authorList>
            <person name="Jiang Z."/>
        </authorList>
    </citation>
    <scope>NUCLEOTIDE SEQUENCE</scope>
    <source>
        <strain evidence="3">DSM 21036</strain>
    </source>
</reference>
<proteinExistence type="predicted"/>
<dbReference type="GO" id="GO:0008239">
    <property type="term" value="F:dipeptidyl-peptidase activity"/>
    <property type="evidence" value="ECO:0007669"/>
    <property type="project" value="TreeGrafter"/>
</dbReference>
<dbReference type="InterPro" id="IPR011659">
    <property type="entry name" value="WD40"/>
</dbReference>
<organism evidence="3 4">
    <name type="scientific">Solirubrobacter ginsenosidimutans</name>
    <dbReference type="NCBI Taxonomy" id="490573"/>
    <lineage>
        <taxon>Bacteria</taxon>
        <taxon>Bacillati</taxon>
        <taxon>Actinomycetota</taxon>
        <taxon>Thermoleophilia</taxon>
        <taxon>Solirubrobacterales</taxon>
        <taxon>Solirubrobacteraceae</taxon>
        <taxon>Solirubrobacter</taxon>
    </lineage>
</organism>
<keyword evidence="1" id="KW-0732">Signal</keyword>
<dbReference type="Pfam" id="PF07676">
    <property type="entry name" value="PD40"/>
    <property type="match status" value="2"/>
</dbReference>
<dbReference type="GO" id="GO:0006508">
    <property type="term" value="P:proteolysis"/>
    <property type="evidence" value="ECO:0007669"/>
    <property type="project" value="InterPro"/>
</dbReference>
<dbReference type="Proteomes" id="UP001149140">
    <property type="component" value="Unassembled WGS sequence"/>
</dbReference>
<keyword evidence="4" id="KW-1185">Reference proteome</keyword>
<feature type="chain" id="PRO_5040987128" evidence="1">
    <location>
        <begin position="32"/>
        <end position="961"/>
    </location>
</feature>
<evidence type="ECO:0000313" key="4">
    <source>
        <dbReference type="Proteomes" id="UP001149140"/>
    </source>
</evidence>
<sequence length="961" mass="101486">MRKGLIGARSLCAIALVSGAAFGAATATAHAAAPPPAGAVLSPDGKRAAWAGADTKSVWDQTRASTSGTWRDPERLLSIRGTVGKIVYSPDSKQVGFENPRGDHAFIAVYDLPTNKIGYVDPSFGIDSGPVWSPDGKQMSFTRSFPGSADQPVTADVPSFGPWTEPPVRTNDTFTVADILQAPISYGPEASGDGRSVAYITREARSRAIYFMRSGTPSRRIVNYPDDDGRELSQLALSRAGGAVAYVRDSSPNGDGEILNPGSDVDTPHRLVYVVASRSSVPRLLGDGLTPLFKPDDSMLVWLNGRSVMSVSLTWDAEGHLTDAGTPAPLFTVASGTPSNLRFSPDGSKLMYTRSSGVEIFDMTTHTTAAVVHTGATDAAPVWSPDGTQIAFRRTISGQPWAIWAADAATLTPRKVWQGTTGAGASYYALDENPTFESTPGDQIFWSDDGMLAFTWEVDGWRHMYSVPAAGGTATLLTPGDGEVETAQVARDHKSIVIATNIGDIARRHLFSVGFHGGAPVELAGGHPSQWAPMPLADGELAYVEGSYNVPPTIYIRDAAGSLSKGGPDLPATYPVDKLVEPTAVTFPSSVDHMTVHGQLFTPTHPTGCALIFPHGGPSRQMLLGYHYYDTYTVLYEMNQYFASHGCVVLSVDYRGGIMYGNAWRTFPGRGNTSASEYQDIQGGAAFLLAQAGVDPAKVGIYGLSYGGYLTTLGVSRNSNIFHVAWEMAGNNGNAAVANLASWTAPTLLEQGDDDRNVDFSDNVAVVRAIKAQKPSLEFQTHVMPNEQHEMYMRFRDLVDVYDLGGQWMLTHLFPGVANTPGDVGGSVPATLSLTIGGPASFGPFTPGIAKDYSAATTATVTSTAGDAALSVADTSGGAAGHLVNGTFALAQALQVRATRAGADTPFGALGATPLSLLSYAAPLSNDAVALEFRQHVDAGDALRTGTYGKTLTFTLSTTTP</sequence>
<dbReference type="PANTHER" id="PTHR11731">
    <property type="entry name" value="PROTEASE FAMILY S9B,C DIPEPTIDYL-PEPTIDASE IV-RELATED"/>
    <property type="match status" value="1"/>
</dbReference>
<dbReference type="InterPro" id="IPR011042">
    <property type="entry name" value="6-blade_b-propeller_TolB-like"/>
</dbReference>
<dbReference type="Pfam" id="PF00326">
    <property type="entry name" value="Peptidase_S9"/>
    <property type="match status" value="1"/>
</dbReference>
<dbReference type="InterPro" id="IPR001375">
    <property type="entry name" value="Peptidase_S9_cat"/>
</dbReference>
<accession>A0A9X3MSM6</accession>
<dbReference type="RefSeq" id="WP_270039970.1">
    <property type="nucleotide sequence ID" value="NZ_JAPDOD010000007.1"/>
</dbReference>
<dbReference type="PANTHER" id="PTHR11731:SF193">
    <property type="entry name" value="DIPEPTIDYL PEPTIDASE 9"/>
    <property type="match status" value="1"/>
</dbReference>
<dbReference type="EMBL" id="JAPDOD010000007">
    <property type="protein sequence ID" value="MDA0160867.1"/>
    <property type="molecule type" value="Genomic_DNA"/>
</dbReference>
<evidence type="ECO:0000256" key="1">
    <source>
        <dbReference type="SAM" id="SignalP"/>
    </source>
</evidence>
<gene>
    <name evidence="3" type="ORF">OM076_11375</name>
</gene>